<dbReference type="EMBL" id="LFNG01000003">
    <property type="protein sequence ID" value="KMQ72357.1"/>
    <property type="molecule type" value="Genomic_DNA"/>
</dbReference>
<reference evidence="2 3" key="1">
    <citation type="journal article" date="2004" name="Int. J. Syst. Evol. Microbiol.">
        <title>Kaistella koreensis gen. nov., sp. nov., a novel member of the Chryseobacterium-Bergeyella-Riemerella branch.</title>
        <authorList>
            <person name="Kim M.K."/>
            <person name="Im W.T."/>
            <person name="Shin Y.K."/>
            <person name="Lim J.H."/>
            <person name="Kim S.H."/>
            <person name="Lee B.C."/>
            <person name="Park M.Y."/>
            <person name="Lee K.Y."/>
            <person name="Lee S.T."/>
        </authorList>
    </citation>
    <scope>NUCLEOTIDE SEQUENCE [LARGE SCALE GENOMIC DNA]</scope>
    <source>
        <strain evidence="2 3">CCUG 49689</strain>
    </source>
</reference>
<dbReference type="InterPro" id="IPR011630">
    <property type="entry name" value="DUF1599"/>
</dbReference>
<evidence type="ECO:0000313" key="3">
    <source>
        <dbReference type="Proteomes" id="UP000035900"/>
    </source>
</evidence>
<organism evidence="2 3">
    <name type="scientific">Chryseobacterium koreense CCUG 49689</name>
    <dbReference type="NCBI Taxonomy" id="1304281"/>
    <lineage>
        <taxon>Bacteria</taxon>
        <taxon>Pseudomonadati</taxon>
        <taxon>Bacteroidota</taxon>
        <taxon>Flavobacteriia</taxon>
        <taxon>Flavobacteriales</taxon>
        <taxon>Weeksellaceae</taxon>
        <taxon>Chryseobacterium group</taxon>
        <taxon>Chryseobacterium</taxon>
    </lineage>
</organism>
<dbReference type="AlphaFoldDB" id="A0A0J7J251"/>
<accession>A0A0J7J251</accession>
<protein>
    <recommendedName>
        <fullName evidence="1">Nucleotide modification associated domain-containing protein</fullName>
    </recommendedName>
</protein>
<comment type="caution">
    <text evidence="2">The sequence shown here is derived from an EMBL/GenBank/DDBJ whole genome shotgun (WGS) entry which is preliminary data.</text>
</comment>
<dbReference type="OrthoDB" id="659365at2"/>
<evidence type="ECO:0000313" key="2">
    <source>
        <dbReference type="EMBL" id="KMQ72357.1"/>
    </source>
</evidence>
<dbReference type="STRING" id="1304281.ACM44_02665"/>
<dbReference type="Proteomes" id="UP000035900">
    <property type="component" value="Unassembled WGS sequence"/>
</dbReference>
<proteinExistence type="predicted"/>
<dbReference type="PATRIC" id="fig|1304281.5.peg.578"/>
<evidence type="ECO:0000259" key="1">
    <source>
        <dbReference type="Pfam" id="PF07659"/>
    </source>
</evidence>
<sequence>MNRTSLQFDEVIMKCRELFEKKFYDYGSSFRILRTSSVTDQIYIKVKRLVTLQTSAVQKVDDENEEDCFIAIVNYSIIGLIQLEKGTSENLEENRDSTMQLYDKFAKEAKDLMMRKNHDYGEAWRIMRVTSITDLIYQKVLRVKNIEDRQGKLLVSEGLDANYYDILNYAVFSLIKIWEENAEFKGKFT</sequence>
<keyword evidence="3" id="KW-1185">Reference proteome</keyword>
<feature type="domain" description="Nucleotide modification associated" evidence="1">
    <location>
        <begin position="22"/>
        <end position="83"/>
    </location>
</feature>
<gene>
    <name evidence="2" type="ORF">ACM44_02665</name>
</gene>
<feature type="domain" description="Nucleotide modification associated" evidence="1">
    <location>
        <begin position="116"/>
        <end position="177"/>
    </location>
</feature>
<dbReference type="RefSeq" id="WP_048498553.1">
    <property type="nucleotide sequence ID" value="NZ_LFNG01000003.1"/>
</dbReference>
<dbReference type="Pfam" id="PF07659">
    <property type="entry name" value="DUF1599"/>
    <property type="match status" value="2"/>
</dbReference>
<name>A0A0J7J251_9FLAO</name>